<dbReference type="PANTHER" id="PTHR38591">
    <property type="entry name" value="HYDROLASE"/>
    <property type="match status" value="1"/>
</dbReference>
<evidence type="ECO:0000256" key="1">
    <source>
        <dbReference type="SAM" id="MobiDB-lite"/>
    </source>
</evidence>
<organism evidence="3 4">
    <name type="scientific">Pseudaquabacterium rugosum</name>
    <dbReference type="NCBI Taxonomy" id="2984194"/>
    <lineage>
        <taxon>Bacteria</taxon>
        <taxon>Pseudomonadati</taxon>
        <taxon>Pseudomonadota</taxon>
        <taxon>Betaproteobacteria</taxon>
        <taxon>Burkholderiales</taxon>
        <taxon>Sphaerotilaceae</taxon>
        <taxon>Pseudaquabacterium</taxon>
    </lineage>
</organism>
<feature type="domain" description="AttH" evidence="2">
    <location>
        <begin position="217"/>
        <end position="346"/>
    </location>
</feature>
<accession>A0ABU9B796</accession>
<dbReference type="InterPro" id="IPR023374">
    <property type="entry name" value="AttH-like_dom_sf"/>
</dbReference>
<feature type="compositionally biased region" description="Low complexity" evidence="1">
    <location>
        <begin position="47"/>
        <end position="58"/>
    </location>
</feature>
<feature type="region of interest" description="Disordered" evidence="1">
    <location>
        <begin position="192"/>
        <end position="224"/>
    </location>
</feature>
<feature type="compositionally biased region" description="Basic and acidic residues" evidence="1">
    <location>
        <begin position="74"/>
        <end position="83"/>
    </location>
</feature>
<protein>
    <submittedName>
        <fullName evidence="3">Carotenoid 1,2-hydratase</fullName>
    </submittedName>
</protein>
<evidence type="ECO:0000259" key="2">
    <source>
        <dbReference type="Pfam" id="PF07143"/>
    </source>
</evidence>
<feature type="domain" description="AttH" evidence="2">
    <location>
        <begin position="156"/>
        <end position="189"/>
    </location>
</feature>
<dbReference type="Pfam" id="PF17186">
    <property type="entry name" value="Lipocalin_9"/>
    <property type="match status" value="1"/>
</dbReference>
<keyword evidence="4" id="KW-1185">Reference proteome</keyword>
<dbReference type="InterPro" id="IPR010791">
    <property type="entry name" value="AttH_dom"/>
</dbReference>
<dbReference type="SUPFAM" id="SSF159245">
    <property type="entry name" value="AttH-like"/>
    <property type="match status" value="2"/>
</dbReference>
<evidence type="ECO:0000313" key="3">
    <source>
        <dbReference type="EMBL" id="MEK8024872.1"/>
    </source>
</evidence>
<gene>
    <name evidence="3" type="ORF">AACH11_02670</name>
</gene>
<dbReference type="PANTHER" id="PTHR38591:SF1">
    <property type="entry name" value="BLL1000 PROTEIN"/>
    <property type="match status" value="1"/>
</dbReference>
<dbReference type="Gene3D" id="2.40.370.10">
    <property type="entry name" value="AttH-like domain"/>
    <property type="match status" value="2"/>
</dbReference>
<dbReference type="Proteomes" id="UP001368500">
    <property type="component" value="Unassembled WGS sequence"/>
</dbReference>
<comment type="caution">
    <text evidence="3">The sequence shown here is derived from an EMBL/GenBank/DDBJ whole genome shotgun (WGS) entry which is preliminary data.</text>
</comment>
<dbReference type="RefSeq" id="WP_341372661.1">
    <property type="nucleotide sequence ID" value="NZ_JBBUTF010000003.1"/>
</dbReference>
<evidence type="ECO:0000313" key="4">
    <source>
        <dbReference type="Proteomes" id="UP001368500"/>
    </source>
</evidence>
<proteinExistence type="predicted"/>
<name>A0ABU9B796_9BURK</name>
<sequence length="514" mass="55040">MRRRRLTEALGLSLAAPLGPRLGLGPGLPLAGAGGLSAAGVRAETVQAPQAARQDAAPATPPTTPTTPQPAQPRDTRAEDRVAPQRTWSWPRDHGAHPSTAIEWWYVTGWLSPAASPGTSTGPSTGLSADTVTATRPLSGTAAPPASPSALPTPAHGFQITFFRSRTGLAGRGRWAPRQLLFAHAALTTLPPAGRAAGTTHDTRNPAAAGDPHRPDTAGAHRHAQRVMRWNGDPTLPEAHAALDDTRLRIGPWQLQRREPGGPGTPSLYQARLMAPAEGFGLALDLRASQPLLLQGDQGWSRKGPQPQQASCYLTEPQLQVSGRIWRDGREQAVQGRAWLDHEWSDSLLDPQASGWDWIGINLADGSALTAFRLRRPDDHPVWGGGSWRSPGRPMQPFAHDALDWQPLRVWRSPHTGIRYPVAWRVRSRAPMAAARTAARGDGPAAWTADGRLDVEVHALLDAQELDSRASTGAIYWEGLVELCAGGSRQRLGLGYLEMTGRGERLMLGGSVGG</sequence>
<reference evidence="3 4" key="1">
    <citation type="submission" date="2024-04" db="EMBL/GenBank/DDBJ databases">
        <title>Novel species of the genus Ideonella isolated from streams.</title>
        <authorList>
            <person name="Lu H."/>
        </authorList>
    </citation>
    <scope>NUCLEOTIDE SEQUENCE [LARGE SCALE GENOMIC DNA]</scope>
    <source>
        <strain evidence="3 4">BYS139W</strain>
    </source>
</reference>
<feature type="region of interest" description="Disordered" evidence="1">
    <location>
        <begin position="44"/>
        <end position="94"/>
    </location>
</feature>
<dbReference type="EMBL" id="JBBUTF010000003">
    <property type="protein sequence ID" value="MEK8024872.1"/>
    <property type="molecule type" value="Genomic_DNA"/>
</dbReference>
<dbReference type="Pfam" id="PF07143">
    <property type="entry name" value="CrtC"/>
    <property type="match status" value="2"/>
</dbReference>
<feature type="compositionally biased region" description="Pro residues" evidence="1">
    <location>
        <begin position="59"/>
        <end position="71"/>
    </location>
</feature>